<dbReference type="OrthoDB" id="9803476at2"/>
<dbReference type="RefSeq" id="WP_091599543.1">
    <property type="nucleotide sequence ID" value="NZ_JBHRWG010000002.1"/>
</dbReference>
<dbReference type="CDD" id="cd08899">
    <property type="entry name" value="SRPBCC_CalC_Aha1-like_6"/>
    <property type="match status" value="1"/>
</dbReference>
<keyword evidence="4" id="KW-1185">Reference proteome</keyword>
<comment type="similarity">
    <text evidence="1">Belongs to the AHA1 family.</text>
</comment>
<organism evidence="3 4">
    <name type="scientific">Micromonospora krabiensis</name>
    <dbReference type="NCBI Taxonomy" id="307121"/>
    <lineage>
        <taxon>Bacteria</taxon>
        <taxon>Bacillati</taxon>
        <taxon>Actinomycetota</taxon>
        <taxon>Actinomycetes</taxon>
        <taxon>Micromonosporales</taxon>
        <taxon>Micromonosporaceae</taxon>
        <taxon>Micromonospora</taxon>
    </lineage>
</organism>
<feature type="domain" description="Activator of Hsp90 ATPase homologue 1/2-like C-terminal" evidence="2">
    <location>
        <begin position="33"/>
        <end position="139"/>
    </location>
</feature>
<dbReference type="PATRIC" id="fig|307121.4.peg.5964"/>
<evidence type="ECO:0000313" key="3">
    <source>
        <dbReference type="EMBL" id="SBV30264.1"/>
    </source>
</evidence>
<dbReference type="Pfam" id="PF08327">
    <property type="entry name" value="AHSA1"/>
    <property type="match status" value="1"/>
</dbReference>
<name>A0A1C3NCF4_9ACTN</name>
<sequence length="176" mass="19139">MDRTAFQPSPPLTASCETTDGTSTLVLPRPLPHPAGTVWALLTAPARLAEWAPFLADRDLGSPGPAVLTLVDGDNREQHAATVRRAEPPHRLEYTWGDDLLRWEVDPTADGSLVTLRHTVADPHLVPSVAAGWHLCLDVAARLLDGDPVGPIRGSEAREFGWPELRHAYARRLGVD</sequence>
<dbReference type="InterPro" id="IPR023393">
    <property type="entry name" value="START-like_dom_sf"/>
</dbReference>
<reference evidence="4" key="1">
    <citation type="submission" date="2016-06" db="EMBL/GenBank/DDBJ databases">
        <authorList>
            <person name="Varghese N."/>
        </authorList>
    </citation>
    <scope>NUCLEOTIDE SEQUENCE [LARGE SCALE GENOMIC DNA]</scope>
    <source>
        <strain evidence="4">DSM 45344</strain>
    </source>
</reference>
<dbReference type="Proteomes" id="UP000199393">
    <property type="component" value="Chromosome I"/>
</dbReference>
<evidence type="ECO:0000259" key="2">
    <source>
        <dbReference type="Pfam" id="PF08327"/>
    </source>
</evidence>
<dbReference type="SUPFAM" id="SSF55961">
    <property type="entry name" value="Bet v1-like"/>
    <property type="match status" value="1"/>
</dbReference>
<accession>A0A1C3NCF4</accession>
<evidence type="ECO:0000256" key="1">
    <source>
        <dbReference type="ARBA" id="ARBA00006817"/>
    </source>
</evidence>
<proteinExistence type="inferred from homology"/>
<dbReference type="STRING" id="307121.GA0070620_5859"/>
<gene>
    <name evidence="3" type="ORF">GA0070620_5859</name>
</gene>
<evidence type="ECO:0000313" key="4">
    <source>
        <dbReference type="Proteomes" id="UP000199393"/>
    </source>
</evidence>
<protein>
    <submittedName>
        <fullName evidence="3">Uncharacterized conserved protein YndB, AHSA1/START domain</fullName>
    </submittedName>
</protein>
<dbReference type="Gene3D" id="3.30.530.20">
    <property type="match status" value="1"/>
</dbReference>
<dbReference type="InterPro" id="IPR013538">
    <property type="entry name" value="ASHA1/2-like_C"/>
</dbReference>
<dbReference type="PROSITE" id="PS51257">
    <property type="entry name" value="PROKAR_LIPOPROTEIN"/>
    <property type="match status" value="1"/>
</dbReference>
<dbReference type="AlphaFoldDB" id="A0A1C3NCF4"/>
<dbReference type="EMBL" id="LT598496">
    <property type="protein sequence ID" value="SBV30264.1"/>
    <property type="molecule type" value="Genomic_DNA"/>
</dbReference>